<organism evidence="1 2">
    <name type="scientific">Promicromonospora sukumoe</name>
    <dbReference type="NCBI Taxonomy" id="88382"/>
    <lineage>
        <taxon>Bacteria</taxon>
        <taxon>Bacillati</taxon>
        <taxon>Actinomycetota</taxon>
        <taxon>Actinomycetes</taxon>
        <taxon>Micrococcales</taxon>
        <taxon>Promicromonosporaceae</taxon>
        <taxon>Promicromonospora</taxon>
    </lineage>
</organism>
<proteinExistence type="predicted"/>
<protein>
    <submittedName>
        <fullName evidence="1">Uncharacterized protein</fullName>
    </submittedName>
</protein>
<gene>
    <name evidence="1" type="ORF">FHX71_000325</name>
</gene>
<dbReference type="EMBL" id="JACGWV010000001">
    <property type="protein sequence ID" value="MBA8806383.1"/>
    <property type="molecule type" value="Genomic_DNA"/>
</dbReference>
<name>A0A7W3PC63_9MICO</name>
<evidence type="ECO:0000313" key="2">
    <source>
        <dbReference type="Proteomes" id="UP000540568"/>
    </source>
</evidence>
<evidence type="ECO:0000313" key="1">
    <source>
        <dbReference type="EMBL" id="MBA8806383.1"/>
    </source>
</evidence>
<dbReference type="Proteomes" id="UP000540568">
    <property type="component" value="Unassembled WGS sequence"/>
</dbReference>
<accession>A0A7W3PC63</accession>
<dbReference type="AlphaFoldDB" id="A0A7W3PC63"/>
<comment type="caution">
    <text evidence="1">The sequence shown here is derived from an EMBL/GenBank/DDBJ whole genome shotgun (WGS) entry which is preliminary data.</text>
</comment>
<reference evidence="1 2" key="1">
    <citation type="submission" date="2020-07" db="EMBL/GenBank/DDBJ databases">
        <title>Sequencing the genomes of 1000 actinobacteria strains.</title>
        <authorList>
            <person name="Klenk H.-P."/>
        </authorList>
    </citation>
    <scope>NUCLEOTIDE SEQUENCE [LARGE SCALE GENOMIC DNA]</scope>
    <source>
        <strain evidence="1 2">DSM 44121</strain>
    </source>
</reference>
<sequence length="39" mass="4348">MSMIPDWRQTEVFVGRVAARNVWSALHEATAQSHALALP</sequence>
<keyword evidence="2" id="KW-1185">Reference proteome</keyword>